<dbReference type="PROSITE" id="PS00211">
    <property type="entry name" value="ABC_TRANSPORTER_1"/>
    <property type="match status" value="1"/>
</dbReference>
<feature type="compositionally biased region" description="Polar residues" evidence="9">
    <location>
        <begin position="423"/>
        <end position="433"/>
    </location>
</feature>
<dbReference type="CDD" id="cd18604">
    <property type="entry name" value="ABC_6TM_VMR1_D2_like"/>
    <property type="match status" value="1"/>
</dbReference>
<dbReference type="SMART" id="SM00382">
    <property type="entry name" value="AAA"/>
    <property type="match status" value="2"/>
</dbReference>
<evidence type="ECO:0000256" key="9">
    <source>
        <dbReference type="SAM" id="MobiDB-lite"/>
    </source>
</evidence>
<feature type="domain" description="ABC transmembrane type-1" evidence="12">
    <location>
        <begin position="953"/>
        <end position="1258"/>
    </location>
</feature>
<dbReference type="GO" id="GO:0140359">
    <property type="term" value="F:ABC-type transporter activity"/>
    <property type="evidence" value="ECO:0007669"/>
    <property type="project" value="InterPro"/>
</dbReference>
<evidence type="ECO:0000256" key="7">
    <source>
        <dbReference type="ARBA" id="ARBA00022989"/>
    </source>
</evidence>
<evidence type="ECO:0000256" key="10">
    <source>
        <dbReference type="SAM" id="Phobius"/>
    </source>
</evidence>
<keyword evidence="2" id="KW-0813">Transport</keyword>
<feature type="transmembrane region" description="Helical" evidence="10">
    <location>
        <begin position="148"/>
        <end position="167"/>
    </location>
</feature>
<evidence type="ECO:0000256" key="3">
    <source>
        <dbReference type="ARBA" id="ARBA00022692"/>
    </source>
</evidence>
<reference evidence="13" key="1">
    <citation type="journal article" date="2020" name="Stud. Mycol.">
        <title>101 Dothideomycetes genomes: a test case for predicting lifestyles and emergence of pathogens.</title>
        <authorList>
            <person name="Haridas S."/>
            <person name="Albert R."/>
            <person name="Binder M."/>
            <person name="Bloem J."/>
            <person name="Labutti K."/>
            <person name="Salamov A."/>
            <person name="Andreopoulos B."/>
            <person name="Baker S."/>
            <person name="Barry K."/>
            <person name="Bills G."/>
            <person name="Bluhm B."/>
            <person name="Cannon C."/>
            <person name="Castanera R."/>
            <person name="Culley D."/>
            <person name="Daum C."/>
            <person name="Ezra D."/>
            <person name="Gonzalez J."/>
            <person name="Henrissat B."/>
            <person name="Kuo A."/>
            <person name="Liang C."/>
            <person name="Lipzen A."/>
            <person name="Lutzoni F."/>
            <person name="Magnuson J."/>
            <person name="Mondo S."/>
            <person name="Nolan M."/>
            <person name="Ohm R."/>
            <person name="Pangilinan J."/>
            <person name="Park H.-J."/>
            <person name="Ramirez L."/>
            <person name="Alfaro M."/>
            <person name="Sun H."/>
            <person name="Tritt A."/>
            <person name="Yoshinaga Y."/>
            <person name="Zwiers L.-H."/>
            <person name="Turgeon B."/>
            <person name="Goodwin S."/>
            <person name="Spatafora J."/>
            <person name="Crous P."/>
            <person name="Grigoriev I."/>
        </authorList>
    </citation>
    <scope>NUCLEOTIDE SEQUENCE</scope>
    <source>
        <strain evidence="13">CBS 116435</strain>
    </source>
</reference>
<dbReference type="PROSITE" id="PS50929">
    <property type="entry name" value="ABC_TM1F"/>
    <property type="match status" value="2"/>
</dbReference>
<organism evidence="13 14">
    <name type="scientific">Polychaeton citri CBS 116435</name>
    <dbReference type="NCBI Taxonomy" id="1314669"/>
    <lineage>
        <taxon>Eukaryota</taxon>
        <taxon>Fungi</taxon>
        <taxon>Dikarya</taxon>
        <taxon>Ascomycota</taxon>
        <taxon>Pezizomycotina</taxon>
        <taxon>Dothideomycetes</taxon>
        <taxon>Dothideomycetidae</taxon>
        <taxon>Capnodiales</taxon>
        <taxon>Capnodiaceae</taxon>
        <taxon>Polychaeton</taxon>
    </lineage>
</organism>
<keyword evidence="7 10" id="KW-1133">Transmembrane helix</keyword>
<feature type="transmembrane region" description="Helical" evidence="10">
    <location>
        <begin position="1097"/>
        <end position="1113"/>
    </location>
</feature>
<dbReference type="PANTHER" id="PTHR24223:SF415">
    <property type="entry name" value="FI20190P1"/>
    <property type="match status" value="1"/>
</dbReference>
<dbReference type="CDD" id="cd03250">
    <property type="entry name" value="ABCC_MRP_domain1"/>
    <property type="match status" value="1"/>
</dbReference>
<evidence type="ECO:0000256" key="6">
    <source>
        <dbReference type="ARBA" id="ARBA00022840"/>
    </source>
</evidence>
<keyword evidence="4" id="KW-0677">Repeat</keyword>
<dbReference type="GO" id="GO:0005737">
    <property type="term" value="C:cytoplasm"/>
    <property type="evidence" value="ECO:0007669"/>
    <property type="project" value="UniProtKB-ARBA"/>
</dbReference>
<dbReference type="FunFam" id="3.40.50.300:FF:001577">
    <property type="entry name" value="ABC bile acid transporter"/>
    <property type="match status" value="1"/>
</dbReference>
<dbReference type="InterPro" id="IPR027417">
    <property type="entry name" value="P-loop_NTPase"/>
</dbReference>
<dbReference type="Pfam" id="PF00005">
    <property type="entry name" value="ABC_tran"/>
    <property type="match status" value="2"/>
</dbReference>
<feature type="region of interest" description="Disordered" evidence="9">
    <location>
        <begin position="411"/>
        <end position="433"/>
    </location>
</feature>
<evidence type="ECO:0000259" key="11">
    <source>
        <dbReference type="PROSITE" id="PS50893"/>
    </source>
</evidence>
<dbReference type="PANTHER" id="PTHR24223">
    <property type="entry name" value="ATP-BINDING CASSETTE SUB-FAMILY C"/>
    <property type="match status" value="1"/>
</dbReference>
<dbReference type="SUPFAM" id="SSF52540">
    <property type="entry name" value="P-loop containing nucleoside triphosphate hydrolases"/>
    <property type="match status" value="2"/>
</dbReference>
<keyword evidence="3 10" id="KW-0812">Transmembrane</keyword>
<keyword evidence="8 10" id="KW-0472">Membrane</keyword>
<keyword evidence="14" id="KW-1185">Reference proteome</keyword>
<dbReference type="EMBL" id="MU003795">
    <property type="protein sequence ID" value="KAF2720869.1"/>
    <property type="molecule type" value="Genomic_DNA"/>
</dbReference>
<dbReference type="Gene3D" id="3.40.50.300">
    <property type="entry name" value="P-loop containing nucleotide triphosphate hydrolases"/>
    <property type="match status" value="2"/>
</dbReference>
<evidence type="ECO:0000256" key="4">
    <source>
        <dbReference type="ARBA" id="ARBA00022737"/>
    </source>
</evidence>
<dbReference type="PROSITE" id="PS50893">
    <property type="entry name" value="ABC_TRANSPORTER_2"/>
    <property type="match status" value="2"/>
</dbReference>
<comment type="subcellular location">
    <subcellularLocation>
        <location evidence="1">Membrane</location>
        <topology evidence="1">Multi-pass membrane protein</topology>
    </subcellularLocation>
</comment>
<evidence type="ECO:0000313" key="13">
    <source>
        <dbReference type="EMBL" id="KAF2720869.1"/>
    </source>
</evidence>
<feature type="transmembrane region" description="Helical" evidence="10">
    <location>
        <begin position="1119"/>
        <end position="1138"/>
    </location>
</feature>
<dbReference type="CDD" id="cd03244">
    <property type="entry name" value="ABCC_MRP_domain2"/>
    <property type="match status" value="1"/>
</dbReference>
<dbReference type="Pfam" id="PF00664">
    <property type="entry name" value="ABC_membrane"/>
    <property type="match status" value="3"/>
</dbReference>
<feature type="transmembrane region" description="Helical" evidence="10">
    <location>
        <begin position="203"/>
        <end position="223"/>
    </location>
</feature>
<feature type="transmembrane region" description="Helical" evidence="10">
    <location>
        <begin position="951"/>
        <end position="972"/>
    </location>
</feature>
<dbReference type="GO" id="GO:0005524">
    <property type="term" value="F:ATP binding"/>
    <property type="evidence" value="ECO:0007669"/>
    <property type="project" value="UniProtKB-KW"/>
</dbReference>
<dbReference type="InterPro" id="IPR050173">
    <property type="entry name" value="ABC_transporter_C-like"/>
</dbReference>
<dbReference type="Proteomes" id="UP000799441">
    <property type="component" value="Unassembled WGS sequence"/>
</dbReference>
<dbReference type="InterPro" id="IPR003593">
    <property type="entry name" value="AAA+_ATPase"/>
</dbReference>
<feature type="domain" description="ABC transporter" evidence="11">
    <location>
        <begin position="1293"/>
        <end position="1522"/>
    </location>
</feature>
<feature type="transmembrane region" description="Helical" evidence="10">
    <location>
        <begin position="1216"/>
        <end position="1239"/>
    </location>
</feature>
<name>A0A9P4UNN3_9PEZI</name>
<feature type="transmembrane region" description="Helical" evidence="10">
    <location>
        <begin position="1019"/>
        <end position="1049"/>
    </location>
</feature>
<proteinExistence type="predicted"/>
<comment type="caution">
    <text evidence="13">The sequence shown here is derived from an EMBL/GenBank/DDBJ whole genome shotgun (WGS) entry which is preliminary data.</text>
</comment>
<dbReference type="FunFam" id="1.20.1560.10:FF:000013">
    <property type="entry name" value="ABC transporter C family member 2"/>
    <property type="match status" value="1"/>
</dbReference>
<dbReference type="InterPro" id="IPR036640">
    <property type="entry name" value="ABC1_TM_sf"/>
</dbReference>
<dbReference type="InterPro" id="IPR011527">
    <property type="entry name" value="ABC1_TM_dom"/>
</dbReference>
<dbReference type="SUPFAM" id="SSF90123">
    <property type="entry name" value="ABC transporter transmembrane region"/>
    <property type="match status" value="3"/>
</dbReference>
<dbReference type="Gene3D" id="1.20.1560.10">
    <property type="entry name" value="ABC transporter type 1, transmembrane domain"/>
    <property type="match status" value="2"/>
</dbReference>
<evidence type="ECO:0000256" key="2">
    <source>
        <dbReference type="ARBA" id="ARBA00022448"/>
    </source>
</evidence>
<feature type="transmembrane region" description="Helical" evidence="10">
    <location>
        <begin position="108"/>
        <end position="128"/>
    </location>
</feature>
<evidence type="ECO:0000256" key="8">
    <source>
        <dbReference type="ARBA" id="ARBA00023136"/>
    </source>
</evidence>
<gene>
    <name evidence="13" type="ORF">K431DRAFT_346780</name>
</gene>
<dbReference type="InterPro" id="IPR003439">
    <property type="entry name" value="ABC_transporter-like_ATP-bd"/>
</dbReference>
<dbReference type="InterPro" id="IPR017871">
    <property type="entry name" value="ABC_transporter-like_CS"/>
</dbReference>
<dbReference type="CDD" id="cd18596">
    <property type="entry name" value="ABC_6TM_VMR1_D1_like"/>
    <property type="match status" value="1"/>
</dbReference>
<evidence type="ECO:0000259" key="12">
    <source>
        <dbReference type="PROSITE" id="PS50929"/>
    </source>
</evidence>
<feature type="transmembrane region" description="Helical" evidence="10">
    <location>
        <begin position="174"/>
        <end position="191"/>
    </location>
</feature>
<dbReference type="GO" id="GO:0016887">
    <property type="term" value="F:ATP hydrolysis activity"/>
    <property type="evidence" value="ECO:0007669"/>
    <property type="project" value="InterPro"/>
</dbReference>
<feature type="domain" description="ABC transmembrane type-1" evidence="12">
    <location>
        <begin position="319"/>
        <end position="650"/>
    </location>
</feature>
<keyword evidence="6" id="KW-0067">ATP-binding</keyword>
<feature type="transmembrane region" description="Helical" evidence="10">
    <location>
        <begin position="309"/>
        <end position="330"/>
    </location>
</feature>
<sequence>MQSPTLGEAPSGRLESLFPVDNDVCKLGMDGFHFKGICWRCPWDEHYAIFLPCFQPVVLAVPLVVGLLIVFFRVIALFGLRRPQWTRSFVEEICEPEHEVDLKSKRRWTGYLMLLLTFLALGFVLRFIYAFTPGSLPPILSDQGSLTLAYRVAPVATWGIALALTLVERPRTTAFSVLTIMLLEAIVHMASEGPFVRGNQELMGFFITILALNIIVILIVFLMPMRDPNLPAKDISIPSTEPTSALRSPEDNLNMLQWFVISWMGPLISIGAKRQLHEEDVWQLPLDWHHRLLHANFRSLKQRTVLRRVIRANAVDLSILTGSAFIWQLLRFAIPVLMQKILAAMEDPEVPKSVPIIYALISLGIRVLSTQLGQQRIWFERRCYERSRGELITMLYEKTLNRKIGFFDSGEQNQEEKDGGANGNSNGTTKNEKQSAWQKLKSRIVASFVSKGDDTSSKQSASTGKLLNLMRNDAYEIAQRLWEWDELIEKPISIIFSVVLIVRFLGPTSVLSILVIIAAQGLNVVLAKILIHYERKRRIATDSKLQIITQFIEAIRHLRWYGWQGAWLDNIMDARQKELNLRIITSCWNIVITLCNNISIDLTPVVGFWAYTVVAGHQLRVDIAFPALQLFMMMNLSLRNLPSFVITWINAMVAVGRIEEYMAEPDKEETGTDTLIGDTMALEHASFAWPGAQTAVLKDVNISFPVGFTVICGEIGSGKTALLQGLLGELDMLDGLVIHPPQAVGFCAQTAWLQSMSVRENILFGAPYDEQRYRSVLDACALTPDLAEFKAGDLTLLGENGIGLSGGQKARTALARAVYSGANTLLLDDPLSALDQQTAEGIVKQCFTGPLMSGRTVVLVTHRTDLVLHIAKQVVKIEMGEASIIENDAAQLSTLQRTWSQDPKPDEEAGDQKKSLSDVVPEKFIEEEHRAQGSVQVRVYWQLAKSSGLQLWALLLLLIIILRITSVAKTWFVKAWGEAYQESSNVIYTLLSKQDGLFLKSSDGLFGFLPPPVENVTPWLITFLLLSMGESILAALTSAIMILITYLAGKRMFKDIMKKVSAATFRFYDVTPVGRLMNRMTSDIGVIDGGISDKFKWTLWFSISWISSVLVVASVTPLFLIFSVLMTVVFVLIFFRFLPTSQSLRRLEMTSLSPLISNFGNLVGGLTTVRAFRVQDQFQSRVFDAVDTFQKMDHFYWSTQSWLMYRYDLLSDISTFLLTMLALATNLTPGLMAFTLFAADKFVASTHNLCRMYGELQMQFVSVERVVELQELEQEPAGDITPPAWWPSYAGDIVFDKVTIQYAPHLDPALSEISFAIKGGSKTAVIGRTGSGKTTLALSLLATILPKDGQITIDNVDLAHVDKQLLRTRITFLAQDPVLFPGSMRQNLDPVDEHSDDACEKVLVRVCGRQGWDLTTKIEVHGHNLSQGQRQLVGLARAVLRRSAIIILDEATASIDRETAMQIQQVMHEELKESTVITIAHRLEAVKNADYCIVLGKGRVLEQGPADVMLRDHRKDMVDDDEEDEADE</sequence>
<dbReference type="OrthoDB" id="6500128at2759"/>
<keyword evidence="5" id="KW-0547">Nucleotide-binding</keyword>
<accession>A0A9P4UNN3</accession>
<evidence type="ECO:0000313" key="14">
    <source>
        <dbReference type="Proteomes" id="UP000799441"/>
    </source>
</evidence>
<evidence type="ECO:0000256" key="5">
    <source>
        <dbReference type="ARBA" id="ARBA00022741"/>
    </source>
</evidence>
<feature type="transmembrane region" description="Helical" evidence="10">
    <location>
        <begin position="511"/>
        <end position="531"/>
    </location>
</feature>
<protein>
    <submittedName>
        <fullName evidence="13">ABC transporter</fullName>
    </submittedName>
</protein>
<feature type="transmembrane region" description="Helical" evidence="10">
    <location>
        <begin position="57"/>
        <end position="80"/>
    </location>
</feature>
<feature type="domain" description="ABC transporter" evidence="11">
    <location>
        <begin position="680"/>
        <end position="904"/>
    </location>
</feature>
<evidence type="ECO:0000256" key="1">
    <source>
        <dbReference type="ARBA" id="ARBA00004141"/>
    </source>
</evidence>
<dbReference type="GO" id="GO:0016020">
    <property type="term" value="C:membrane"/>
    <property type="evidence" value="ECO:0007669"/>
    <property type="project" value="UniProtKB-SubCell"/>
</dbReference>